<dbReference type="Gene3D" id="3.30.1370.50">
    <property type="entry name" value="R3H-like domain"/>
    <property type="match status" value="1"/>
</dbReference>
<dbReference type="EMBL" id="CASHTH010003087">
    <property type="protein sequence ID" value="CAI8040181.1"/>
    <property type="molecule type" value="Genomic_DNA"/>
</dbReference>
<dbReference type="GO" id="GO:0003676">
    <property type="term" value="F:nucleic acid binding"/>
    <property type="evidence" value="ECO:0007669"/>
    <property type="project" value="UniProtKB-UniRule"/>
</dbReference>
<feature type="domain" description="R3H" evidence="2">
    <location>
        <begin position="44"/>
        <end position="107"/>
    </location>
</feature>
<evidence type="ECO:0000313" key="4">
    <source>
        <dbReference type="Proteomes" id="UP001174909"/>
    </source>
</evidence>
<feature type="compositionally biased region" description="Polar residues" evidence="1">
    <location>
        <begin position="111"/>
        <end position="122"/>
    </location>
</feature>
<organism evidence="3 4">
    <name type="scientific">Geodia barretti</name>
    <name type="common">Barrett's horny sponge</name>
    <dbReference type="NCBI Taxonomy" id="519541"/>
    <lineage>
        <taxon>Eukaryota</taxon>
        <taxon>Metazoa</taxon>
        <taxon>Porifera</taxon>
        <taxon>Demospongiae</taxon>
        <taxon>Heteroscleromorpha</taxon>
        <taxon>Tetractinellida</taxon>
        <taxon>Astrophorina</taxon>
        <taxon>Geodiidae</taxon>
        <taxon>Geodia</taxon>
    </lineage>
</organism>
<dbReference type="PANTHER" id="PTHR13498:SF3">
    <property type="entry name" value="SPERM-ASSOCIATED ANTIGEN 7"/>
    <property type="match status" value="1"/>
</dbReference>
<dbReference type="AlphaFoldDB" id="A0AA35X591"/>
<evidence type="ECO:0000259" key="2">
    <source>
        <dbReference type="PROSITE" id="PS51061"/>
    </source>
</evidence>
<dbReference type="Pfam" id="PF01424">
    <property type="entry name" value="R3H"/>
    <property type="match status" value="1"/>
</dbReference>
<reference evidence="3" key="1">
    <citation type="submission" date="2023-03" db="EMBL/GenBank/DDBJ databases">
        <authorList>
            <person name="Steffen K."/>
            <person name="Cardenas P."/>
        </authorList>
    </citation>
    <scope>NUCLEOTIDE SEQUENCE</scope>
</reference>
<evidence type="ECO:0000256" key="1">
    <source>
        <dbReference type="SAM" id="MobiDB-lite"/>
    </source>
</evidence>
<feature type="region of interest" description="Disordered" evidence="1">
    <location>
        <begin position="101"/>
        <end position="149"/>
    </location>
</feature>
<sequence length="223" mass="24664">MDLLGSIMGSMDKPPTASEREKKMKKALQEKAEKRLEAEQKRRAKFRTEVEKKVKELLSDGDKKELPFPKVPKVYRAILHDVADAAGLFSHSVGDGDEKDVIITKEPHTPDVSSKTQSTTGNADGASSLPPTRTGETTPTATLPSSDYRQKYRHLIGGLECAEKTAVKMEPNRTFGYVPSANKRDHRSIEETMNQLRTKKKPRLDPALHPSPSSPPSSQSSKT</sequence>
<dbReference type="InterPro" id="IPR017330">
    <property type="entry name" value="SPAG7"/>
</dbReference>
<feature type="compositionally biased region" description="Low complexity" evidence="1">
    <location>
        <begin position="130"/>
        <end position="144"/>
    </location>
</feature>
<feature type="region of interest" description="Disordered" evidence="1">
    <location>
        <begin position="170"/>
        <end position="223"/>
    </location>
</feature>
<gene>
    <name evidence="3" type="ORF">GBAR_LOCUS22384</name>
</gene>
<dbReference type="PROSITE" id="PS51061">
    <property type="entry name" value="R3H"/>
    <property type="match status" value="1"/>
</dbReference>
<dbReference type="Proteomes" id="UP001174909">
    <property type="component" value="Unassembled WGS sequence"/>
</dbReference>
<evidence type="ECO:0000313" key="3">
    <source>
        <dbReference type="EMBL" id="CAI8040181.1"/>
    </source>
</evidence>
<dbReference type="CDD" id="cd02325">
    <property type="entry name" value="R3H"/>
    <property type="match status" value="1"/>
</dbReference>
<accession>A0AA35X591</accession>
<dbReference type="InterPro" id="IPR001374">
    <property type="entry name" value="R3H_dom"/>
</dbReference>
<dbReference type="SUPFAM" id="SSF82708">
    <property type="entry name" value="R3H domain"/>
    <property type="match status" value="1"/>
</dbReference>
<protein>
    <submittedName>
        <fullName evidence="3">Sperm-associated antigen 7</fullName>
    </submittedName>
</protein>
<name>A0AA35X591_GEOBA</name>
<dbReference type="PANTHER" id="PTHR13498">
    <property type="entry name" value="SPERM ASSOCIATED ANTIGEN 7"/>
    <property type="match status" value="1"/>
</dbReference>
<dbReference type="SMART" id="SM00393">
    <property type="entry name" value="R3H"/>
    <property type="match status" value="1"/>
</dbReference>
<feature type="region of interest" description="Disordered" evidence="1">
    <location>
        <begin position="1"/>
        <end position="41"/>
    </location>
</feature>
<keyword evidence="4" id="KW-1185">Reference proteome</keyword>
<comment type="caution">
    <text evidence="3">The sequence shown here is derived from an EMBL/GenBank/DDBJ whole genome shotgun (WGS) entry which is preliminary data.</text>
</comment>
<feature type="compositionally biased region" description="Basic and acidic residues" evidence="1">
    <location>
        <begin position="18"/>
        <end position="41"/>
    </location>
</feature>
<proteinExistence type="predicted"/>
<dbReference type="InterPro" id="IPR036867">
    <property type="entry name" value="R3H_dom_sf"/>
</dbReference>